<comment type="caution">
    <text evidence="1">The sequence shown here is derived from an EMBL/GenBank/DDBJ whole genome shotgun (WGS) entry which is preliminary data.</text>
</comment>
<proteinExistence type="predicted"/>
<accession>A0A699KNS2</accession>
<organism evidence="1">
    <name type="scientific">Tanacetum cinerariifolium</name>
    <name type="common">Dalmatian daisy</name>
    <name type="synonym">Chrysanthemum cinerariifolium</name>
    <dbReference type="NCBI Taxonomy" id="118510"/>
    <lineage>
        <taxon>Eukaryota</taxon>
        <taxon>Viridiplantae</taxon>
        <taxon>Streptophyta</taxon>
        <taxon>Embryophyta</taxon>
        <taxon>Tracheophyta</taxon>
        <taxon>Spermatophyta</taxon>
        <taxon>Magnoliopsida</taxon>
        <taxon>eudicotyledons</taxon>
        <taxon>Gunneridae</taxon>
        <taxon>Pentapetalae</taxon>
        <taxon>asterids</taxon>
        <taxon>campanulids</taxon>
        <taxon>Asterales</taxon>
        <taxon>Asteraceae</taxon>
        <taxon>Asteroideae</taxon>
        <taxon>Anthemideae</taxon>
        <taxon>Anthemidinae</taxon>
        <taxon>Tanacetum</taxon>
    </lineage>
</organism>
<dbReference type="AlphaFoldDB" id="A0A699KNS2"/>
<reference evidence="1" key="1">
    <citation type="journal article" date="2019" name="Sci. Rep.">
        <title>Draft genome of Tanacetum cinerariifolium, the natural source of mosquito coil.</title>
        <authorList>
            <person name="Yamashiro T."/>
            <person name="Shiraishi A."/>
            <person name="Satake H."/>
            <person name="Nakayama K."/>
        </authorList>
    </citation>
    <scope>NUCLEOTIDE SEQUENCE</scope>
</reference>
<protein>
    <submittedName>
        <fullName evidence="1">Uncharacterized protein</fullName>
    </submittedName>
</protein>
<dbReference type="EMBL" id="BKCJ010536016">
    <property type="protein sequence ID" value="GFB02528.1"/>
    <property type="molecule type" value="Genomic_DNA"/>
</dbReference>
<evidence type="ECO:0000313" key="1">
    <source>
        <dbReference type="EMBL" id="GFB02528.1"/>
    </source>
</evidence>
<gene>
    <name evidence="1" type="ORF">Tci_674499</name>
</gene>
<feature type="non-terminal residue" evidence="1">
    <location>
        <position position="66"/>
    </location>
</feature>
<name>A0A699KNS2_TANCI</name>
<sequence>MVEVWCRRCEYGCEGGDDGSGGARLEMEGVVAARDGEWGGGSYRSGDGEYFGGTPEMLAEKVFRRR</sequence>